<evidence type="ECO:0000313" key="3">
    <source>
        <dbReference type="Proteomes" id="UP000217257"/>
    </source>
</evidence>
<dbReference type="PANTHER" id="PTHR43194:SF2">
    <property type="entry name" value="PEROXISOMAL MEMBRANE PROTEIN LPX1"/>
    <property type="match status" value="1"/>
</dbReference>
<dbReference type="InterPro" id="IPR029058">
    <property type="entry name" value="AB_hydrolase_fold"/>
</dbReference>
<evidence type="ECO:0000259" key="1">
    <source>
        <dbReference type="Pfam" id="PF00561"/>
    </source>
</evidence>
<dbReference type="PANTHER" id="PTHR43194">
    <property type="entry name" value="HYDROLASE ALPHA/BETA FOLD FAMILY"/>
    <property type="match status" value="1"/>
</dbReference>
<dbReference type="EMBL" id="CP022098">
    <property type="protein sequence ID" value="ATB40878.1"/>
    <property type="molecule type" value="Genomic_DNA"/>
</dbReference>
<protein>
    <recommendedName>
        <fullName evidence="1">AB hydrolase-1 domain-containing protein</fullName>
    </recommendedName>
</protein>
<gene>
    <name evidence="2" type="ORF">CYFUS_006340</name>
</gene>
<reference evidence="2 3" key="1">
    <citation type="submission" date="2017-06" db="EMBL/GenBank/DDBJ databases">
        <title>Sequencing and comparative analysis of myxobacterial genomes.</title>
        <authorList>
            <person name="Rupp O."/>
            <person name="Goesmann A."/>
            <person name="Sogaard-Andersen L."/>
        </authorList>
    </citation>
    <scope>NUCLEOTIDE SEQUENCE [LARGE SCALE GENOMIC DNA]</scope>
    <source>
        <strain evidence="2 3">DSM 52655</strain>
    </source>
</reference>
<dbReference type="InterPro" id="IPR000073">
    <property type="entry name" value="AB_hydrolase_1"/>
</dbReference>
<dbReference type="KEGG" id="cfus:CYFUS_006340"/>
<dbReference type="PRINTS" id="PR00412">
    <property type="entry name" value="EPOXHYDRLASE"/>
</dbReference>
<proteinExistence type="predicted"/>
<dbReference type="SUPFAM" id="SSF53474">
    <property type="entry name" value="alpha/beta-Hydrolases"/>
    <property type="match status" value="1"/>
</dbReference>
<accession>A0A250JBD0</accession>
<sequence>MSASEQALFVEGPGPRIACEVLGAGPGAPTLLFAHGNSSHRGVWRPVARLLLRELDVRAVLMDMRGHGDSEPVHPPAYNPADHATDLERVARHLAPSRLAVIGHSAGALAVTAFAARCARGEADCPRPSALAWVDIDPRVPSWQVEFFHARADSIRRSHADAETAIRQLIRGIQKTSVGVTEAALWDFIATGLKQTPEGFSVKFDSQTYATWSPGDLRPLLPLVDIPALLIRAADSIVTSEQGMAELQAGFPRSTRVDIPGGTHFVPLDHPEELARALVGFLRQEWLSRE</sequence>
<dbReference type="GO" id="GO:0003824">
    <property type="term" value="F:catalytic activity"/>
    <property type="evidence" value="ECO:0007669"/>
    <property type="project" value="InterPro"/>
</dbReference>
<dbReference type="AlphaFoldDB" id="A0A250JBD0"/>
<dbReference type="Proteomes" id="UP000217257">
    <property type="component" value="Chromosome"/>
</dbReference>
<evidence type="ECO:0000313" key="2">
    <source>
        <dbReference type="EMBL" id="ATB40878.1"/>
    </source>
</evidence>
<name>A0A250JBD0_9BACT</name>
<dbReference type="InterPro" id="IPR050228">
    <property type="entry name" value="Carboxylesterase_BioH"/>
</dbReference>
<dbReference type="RefSeq" id="WP_095988676.1">
    <property type="nucleotide sequence ID" value="NZ_CP022098.1"/>
</dbReference>
<dbReference type="Pfam" id="PF00561">
    <property type="entry name" value="Abhydrolase_1"/>
    <property type="match status" value="1"/>
</dbReference>
<feature type="domain" description="AB hydrolase-1" evidence="1">
    <location>
        <begin position="29"/>
        <end position="271"/>
    </location>
</feature>
<dbReference type="InterPro" id="IPR000639">
    <property type="entry name" value="Epox_hydrolase-like"/>
</dbReference>
<dbReference type="Gene3D" id="3.40.50.1820">
    <property type="entry name" value="alpha/beta hydrolase"/>
    <property type="match status" value="1"/>
</dbReference>
<organism evidence="2 3">
    <name type="scientific">Cystobacter fuscus</name>
    <dbReference type="NCBI Taxonomy" id="43"/>
    <lineage>
        <taxon>Bacteria</taxon>
        <taxon>Pseudomonadati</taxon>
        <taxon>Myxococcota</taxon>
        <taxon>Myxococcia</taxon>
        <taxon>Myxococcales</taxon>
        <taxon>Cystobacterineae</taxon>
        <taxon>Archangiaceae</taxon>
        <taxon>Cystobacter</taxon>
    </lineage>
</organism>